<sequence length="42" mass="4913">MEETVCPIQCRSSEIPMKISEIPMLCGCQILEMEEKEIFVFF</sequence>
<dbReference type="AlphaFoldDB" id="A0A4P6LWZ3"/>
<organism evidence="1 2">
    <name type="scientific">Blautia producta</name>
    <dbReference type="NCBI Taxonomy" id="33035"/>
    <lineage>
        <taxon>Bacteria</taxon>
        <taxon>Bacillati</taxon>
        <taxon>Bacillota</taxon>
        <taxon>Clostridia</taxon>
        <taxon>Lachnospirales</taxon>
        <taxon>Lachnospiraceae</taxon>
        <taxon>Blautia</taxon>
    </lineage>
</organism>
<protein>
    <submittedName>
        <fullName evidence="1">Uncharacterized protein</fullName>
    </submittedName>
</protein>
<accession>A0A4P6LWZ3</accession>
<gene>
    <name evidence="1" type="ORF">PMF13cell1_02610</name>
</gene>
<dbReference type="EMBL" id="CP035945">
    <property type="protein sequence ID" value="QBE97061.1"/>
    <property type="molecule type" value="Genomic_DNA"/>
</dbReference>
<reference evidence="1 2" key="1">
    <citation type="submission" date="2019-01" db="EMBL/GenBank/DDBJ databases">
        <title>PMF-metabolizing Aryl O-demethylase.</title>
        <authorList>
            <person name="Kim M."/>
        </authorList>
    </citation>
    <scope>NUCLEOTIDE SEQUENCE [LARGE SCALE GENOMIC DNA]</scope>
    <source>
        <strain evidence="1 2">PMF1</strain>
    </source>
</reference>
<proteinExistence type="predicted"/>
<name>A0A4P6LWZ3_9FIRM</name>
<dbReference type="KEGG" id="bpro:PMF13cell1_02610"/>
<evidence type="ECO:0000313" key="2">
    <source>
        <dbReference type="Proteomes" id="UP000289794"/>
    </source>
</evidence>
<dbReference type="Proteomes" id="UP000289794">
    <property type="component" value="Chromosome"/>
</dbReference>
<evidence type="ECO:0000313" key="1">
    <source>
        <dbReference type="EMBL" id="QBE97061.1"/>
    </source>
</evidence>